<dbReference type="SUPFAM" id="SSF57716">
    <property type="entry name" value="Glucocorticoid receptor-like (DNA-binding domain)"/>
    <property type="match status" value="1"/>
</dbReference>
<keyword evidence="5" id="KW-0238">DNA-binding</keyword>
<dbReference type="PANTHER" id="PTHR47172:SF1">
    <property type="entry name" value="GATA TRANSCRIPTION FACTOR 15"/>
    <property type="match status" value="1"/>
</dbReference>
<evidence type="ECO:0000256" key="1">
    <source>
        <dbReference type="ARBA" id="ARBA00022723"/>
    </source>
</evidence>
<accession>A0A6A6KLJ4</accession>
<gene>
    <name evidence="11" type="ORF">GH714_005920</name>
</gene>
<evidence type="ECO:0000256" key="8">
    <source>
        <dbReference type="ARBA" id="ARBA00037539"/>
    </source>
</evidence>
<comment type="caution">
    <text evidence="11">The sequence shown here is derived from an EMBL/GenBank/DDBJ whole genome shotgun (WGS) entry which is preliminary data.</text>
</comment>
<dbReference type="CDD" id="cd00202">
    <property type="entry name" value="ZnF_GATA"/>
    <property type="match status" value="1"/>
</dbReference>
<evidence type="ECO:0000313" key="12">
    <source>
        <dbReference type="Proteomes" id="UP000467840"/>
    </source>
</evidence>
<evidence type="ECO:0000259" key="10">
    <source>
        <dbReference type="PROSITE" id="PS50114"/>
    </source>
</evidence>
<keyword evidence="4" id="KW-0805">Transcription regulation</keyword>
<keyword evidence="12" id="KW-1185">Reference proteome</keyword>
<dbReference type="GO" id="GO:0006355">
    <property type="term" value="P:regulation of DNA-templated transcription"/>
    <property type="evidence" value="ECO:0007669"/>
    <property type="project" value="InterPro"/>
</dbReference>
<protein>
    <recommendedName>
        <fullName evidence="10">GATA-type domain-containing protein</fullName>
    </recommendedName>
</protein>
<dbReference type="AlphaFoldDB" id="A0A6A6KLJ4"/>
<comment type="similarity">
    <text evidence="7">Belongs to the type IV zinc-finger family. Class B subfamily.</text>
</comment>
<evidence type="ECO:0000256" key="4">
    <source>
        <dbReference type="ARBA" id="ARBA00023015"/>
    </source>
</evidence>
<proteinExistence type="inferred from homology"/>
<keyword evidence="2 9" id="KW-0863">Zinc-finger</keyword>
<keyword evidence="3" id="KW-0862">Zinc</keyword>
<comment type="function">
    <text evidence="8">Transcriptional regulator that specifically binds 5'-GATA-3' or 5'-GAT-3' motifs within gene promoters.</text>
</comment>
<reference evidence="11 12" key="1">
    <citation type="journal article" date="2020" name="Mol. Plant">
        <title>The Chromosome-Based Rubber Tree Genome Provides New Insights into Spurge Genome Evolution and Rubber Biosynthesis.</title>
        <authorList>
            <person name="Liu J."/>
            <person name="Shi C."/>
            <person name="Shi C.C."/>
            <person name="Li W."/>
            <person name="Zhang Q.J."/>
            <person name="Zhang Y."/>
            <person name="Li K."/>
            <person name="Lu H.F."/>
            <person name="Shi C."/>
            <person name="Zhu S.T."/>
            <person name="Xiao Z.Y."/>
            <person name="Nan H."/>
            <person name="Yue Y."/>
            <person name="Zhu X.G."/>
            <person name="Wu Y."/>
            <person name="Hong X.N."/>
            <person name="Fan G.Y."/>
            <person name="Tong Y."/>
            <person name="Zhang D."/>
            <person name="Mao C.L."/>
            <person name="Liu Y.L."/>
            <person name="Hao S.J."/>
            <person name="Liu W.Q."/>
            <person name="Lv M.Q."/>
            <person name="Zhang H.B."/>
            <person name="Liu Y."/>
            <person name="Hu-Tang G.R."/>
            <person name="Wang J.P."/>
            <person name="Wang J.H."/>
            <person name="Sun Y.H."/>
            <person name="Ni S.B."/>
            <person name="Chen W.B."/>
            <person name="Zhang X.C."/>
            <person name="Jiao Y.N."/>
            <person name="Eichler E.E."/>
            <person name="Li G.H."/>
            <person name="Liu X."/>
            <person name="Gao L.Z."/>
        </authorList>
    </citation>
    <scope>NUCLEOTIDE SEQUENCE [LARGE SCALE GENOMIC DNA]</scope>
    <source>
        <strain evidence="12">cv. GT1</strain>
        <tissue evidence="11">Leaf</tissue>
    </source>
</reference>
<dbReference type="Proteomes" id="UP000467840">
    <property type="component" value="Chromosome 8"/>
</dbReference>
<dbReference type="EMBL" id="JAAGAX010000016">
    <property type="protein sequence ID" value="KAF2288309.1"/>
    <property type="molecule type" value="Genomic_DNA"/>
</dbReference>
<dbReference type="PANTHER" id="PTHR47172">
    <property type="entry name" value="OS01G0976800 PROTEIN"/>
    <property type="match status" value="1"/>
</dbReference>
<evidence type="ECO:0000256" key="3">
    <source>
        <dbReference type="ARBA" id="ARBA00022833"/>
    </source>
</evidence>
<evidence type="ECO:0000256" key="6">
    <source>
        <dbReference type="ARBA" id="ARBA00023163"/>
    </source>
</evidence>
<dbReference type="SMART" id="SM00401">
    <property type="entry name" value="ZnF_GATA"/>
    <property type="match status" value="1"/>
</dbReference>
<dbReference type="GO" id="GO:0008270">
    <property type="term" value="F:zinc ion binding"/>
    <property type="evidence" value="ECO:0007669"/>
    <property type="project" value="UniProtKB-KW"/>
</dbReference>
<evidence type="ECO:0000256" key="7">
    <source>
        <dbReference type="ARBA" id="ARBA00024019"/>
    </source>
</evidence>
<dbReference type="GO" id="GO:0043565">
    <property type="term" value="F:sequence-specific DNA binding"/>
    <property type="evidence" value="ECO:0007669"/>
    <property type="project" value="InterPro"/>
</dbReference>
<dbReference type="Pfam" id="PF00320">
    <property type="entry name" value="GATA"/>
    <property type="match status" value="1"/>
</dbReference>
<evidence type="ECO:0000256" key="5">
    <source>
        <dbReference type="ARBA" id="ARBA00023125"/>
    </source>
</evidence>
<dbReference type="InterPro" id="IPR013088">
    <property type="entry name" value="Znf_NHR/GATA"/>
</dbReference>
<dbReference type="PROSITE" id="PS50114">
    <property type="entry name" value="GATA_ZN_FINGER_2"/>
    <property type="match status" value="1"/>
</dbReference>
<evidence type="ECO:0000313" key="11">
    <source>
        <dbReference type="EMBL" id="KAF2288309.1"/>
    </source>
</evidence>
<dbReference type="Gene3D" id="3.30.50.10">
    <property type="entry name" value="Erythroid Transcription Factor GATA-1, subunit A"/>
    <property type="match status" value="1"/>
</dbReference>
<evidence type="ECO:0000256" key="9">
    <source>
        <dbReference type="PROSITE-ProRule" id="PRU00094"/>
    </source>
</evidence>
<dbReference type="InterPro" id="IPR000679">
    <property type="entry name" value="Znf_GATA"/>
</dbReference>
<keyword evidence="1" id="KW-0479">Metal-binding</keyword>
<sequence>MVIGVMDDLGEKKSLHDDEQDKSIEIKNACTVCKTTKTPLWRSGPAGPKSLCNACGIRYRKRRRSILRLDEDSEKKKRSHCTTLTSTAVNSSTSATSVNGVNGNELGESLKIRLIVEGGKRKFEISSVVKKQTCQRRRELEEEEQAAFSLMALSCDSFLHVMGKDKRQSGFDVKLQTNPAPHTFSLSFLDYHP</sequence>
<evidence type="ECO:0000256" key="2">
    <source>
        <dbReference type="ARBA" id="ARBA00022771"/>
    </source>
</evidence>
<keyword evidence="6" id="KW-0804">Transcription</keyword>
<feature type="domain" description="GATA-type" evidence="10">
    <location>
        <begin position="30"/>
        <end position="60"/>
    </location>
</feature>
<name>A0A6A6KLJ4_HEVBR</name>
<organism evidence="11 12">
    <name type="scientific">Hevea brasiliensis</name>
    <name type="common">Para rubber tree</name>
    <name type="synonym">Siphonia brasiliensis</name>
    <dbReference type="NCBI Taxonomy" id="3981"/>
    <lineage>
        <taxon>Eukaryota</taxon>
        <taxon>Viridiplantae</taxon>
        <taxon>Streptophyta</taxon>
        <taxon>Embryophyta</taxon>
        <taxon>Tracheophyta</taxon>
        <taxon>Spermatophyta</taxon>
        <taxon>Magnoliopsida</taxon>
        <taxon>eudicotyledons</taxon>
        <taxon>Gunneridae</taxon>
        <taxon>Pentapetalae</taxon>
        <taxon>rosids</taxon>
        <taxon>fabids</taxon>
        <taxon>Malpighiales</taxon>
        <taxon>Euphorbiaceae</taxon>
        <taxon>Crotonoideae</taxon>
        <taxon>Micrandreae</taxon>
        <taxon>Hevea</taxon>
    </lineage>
</organism>